<dbReference type="EMBL" id="CAJVPK010000843">
    <property type="protein sequence ID" value="CAG8553669.1"/>
    <property type="molecule type" value="Genomic_DNA"/>
</dbReference>
<reference evidence="1" key="1">
    <citation type="submission" date="2021-06" db="EMBL/GenBank/DDBJ databases">
        <authorList>
            <person name="Kallberg Y."/>
            <person name="Tangrot J."/>
            <person name="Rosling A."/>
        </authorList>
    </citation>
    <scope>NUCLEOTIDE SEQUENCE</scope>
    <source>
        <strain evidence="1">AZ414A</strain>
    </source>
</reference>
<comment type="caution">
    <text evidence="1">The sequence shown here is derived from an EMBL/GenBank/DDBJ whole genome shotgun (WGS) entry which is preliminary data.</text>
</comment>
<dbReference type="Proteomes" id="UP000789706">
    <property type="component" value="Unassembled WGS sequence"/>
</dbReference>
<name>A0A9N9B597_9GLOM</name>
<gene>
    <name evidence="1" type="ORF">DEBURN_LOCUS7228</name>
</gene>
<evidence type="ECO:0000313" key="2">
    <source>
        <dbReference type="Proteomes" id="UP000789706"/>
    </source>
</evidence>
<accession>A0A9N9B597</accession>
<organism evidence="1 2">
    <name type="scientific">Diversispora eburnea</name>
    <dbReference type="NCBI Taxonomy" id="1213867"/>
    <lineage>
        <taxon>Eukaryota</taxon>
        <taxon>Fungi</taxon>
        <taxon>Fungi incertae sedis</taxon>
        <taxon>Mucoromycota</taxon>
        <taxon>Glomeromycotina</taxon>
        <taxon>Glomeromycetes</taxon>
        <taxon>Diversisporales</taxon>
        <taxon>Diversisporaceae</taxon>
        <taxon>Diversispora</taxon>
    </lineage>
</organism>
<proteinExistence type="predicted"/>
<evidence type="ECO:0000313" key="1">
    <source>
        <dbReference type="EMBL" id="CAG8553669.1"/>
    </source>
</evidence>
<protein>
    <submittedName>
        <fullName evidence="1">1453_t:CDS:1</fullName>
    </submittedName>
</protein>
<dbReference type="AlphaFoldDB" id="A0A9N9B597"/>
<keyword evidence="2" id="KW-1185">Reference proteome</keyword>
<sequence>MTETASLLLSHKKQENGLDFFEIRRAEDPLPGRKFSVLPTDAGPLGSERDAEIHFQNNVL</sequence>